<feature type="signal peptide" evidence="1">
    <location>
        <begin position="1"/>
        <end position="21"/>
    </location>
</feature>
<dbReference type="InterPro" id="IPR036249">
    <property type="entry name" value="Thioredoxin-like_sf"/>
</dbReference>
<organism evidence="3 4">
    <name type="scientific">Seleniivibrio woodruffii</name>
    <dbReference type="NCBI Taxonomy" id="1078050"/>
    <lineage>
        <taxon>Bacteria</taxon>
        <taxon>Pseudomonadati</taxon>
        <taxon>Deferribacterota</taxon>
        <taxon>Deferribacteres</taxon>
        <taxon>Deferribacterales</taxon>
        <taxon>Geovibrionaceae</taxon>
        <taxon>Seleniivibrio</taxon>
    </lineage>
</organism>
<dbReference type="Gene3D" id="3.40.30.10">
    <property type="entry name" value="Glutaredoxin"/>
    <property type="match status" value="1"/>
</dbReference>
<dbReference type="Proteomes" id="UP000294614">
    <property type="component" value="Unassembled WGS sequence"/>
</dbReference>
<evidence type="ECO:0000313" key="4">
    <source>
        <dbReference type="Proteomes" id="UP000294614"/>
    </source>
</evidence>
<dbReference type="PANTHER" id="PTHR35272">
    <property type="entry name" value="THIOL:DISULFIDE INTERCHANGE PROTEIN DSBC-RELATED"/>
    <property type="match status" value="1"/>
</dbReference>
<reference evidence="3 4" key="1">
    <citation type="submission" date="2019-03" db="EMBL/GenBank/DDBJ databases">
        <title>Genomic Encyclopedia of Type Strains, Phase IV (KMG-IV): sequencing the most valuable type-strain genomes for metagenomic binning, comparative biology and taxonomic classification.</title>
        <authorList>
            <person name="Goeker M."/>
        </authorList>
    </citation>
    <scope>NUCLEOTIDE SEQUENCE [LARGE SCALE GENOMIC DNA]</scope>
    <source>
        <strain evidence="3 4">DSM 24984</strain>
    </source>
</reference>
<dbReference type="OrthoDB" id="9784686at2"/>
<dbReference type="SUPFAM" id="SSF52833">
    <property type="entry name" value="Thioredoxin-like"/>
    <property type="match status" value="1"/>
</dbReference>
<keyword evidence="4" id="KW-1185">Reference proteome</keyword>
<evidence type="ECO:0000259" key="2">
    <source>
        <dbReference type="Pfam" id="PF13462"/>
    </source>
</evidence>
<dbReference type="Pfam" id="PF13462">
    <property type="entry name" value="Thioredoxin_4"/>
    <property type="match status" value="1"/>
</dbReference>
<proteinExistence type="predicted"/>
<dbReference type="InterPro" id="IPR051470">
    <property type="entry name" value="Thiol:disulfide_interchange"/>
</dbReference>
<accession>A0A4R1K891</accession>
<dbReference type="AlphaFoldDB" id="A0A4R1K891"/>
<gene>
    <name evidence="3" type="ORF">C8D98_1398</name>
</gene>
<name>A0A4R1K891_9BACT</name>
<sequence length="280" mass="30460">MKRITAVLTVLLLALSLNAFAADIKNDLESNMKNFFRSQKLTNLVPTVTVVKKLNEPAGLYFIKISITDTKNKRSQEQYMFTDGKYIIPEIVSSANNVSIKDSLVYEATPKTNIDLSKATLFDGKKGAKNTIVVVSDFQCPYCRKAHEILKGMLAQSKTDAAVYMISLPLAIHPKAVVYAKVFEAGLAVGKDFSDDLYATDQATDSKTDAQIIDMFAAKSGNPAKFKSVANSKEVAAKIDAQAKYAASLGITGTPHIFFNGKGVGGFNPDMYGMAIKDMK</sequence>
<dbReference type="EMBL" id="SMGG01000004">
    <property type="protein sequence ID" value="TCK60522.1"/>
    <property type="molecule type" value="Genomic_DNA"/>
</dbReference>
<dbReference type="InterPro" id="IPR012336">
    <property type="entry name" value="Thioredoxin-like_fold"/>
</dbReference>
<protein>
    <submittedName>
        <fullName evidence="3">Thioredoxin-like protein</fullName>
    </submittedName>
</protein>
<comment type="caution">
    <text evidence="3">The sequence shown here is derived from an EMBL/GenBank/DDBJ whole genome shotgun (WGS) entry which is preliminary data.</text>
</comment>
<keyword evidence="1" id="KW-0732">Signal</keyword>
<feature type="chain" id="PRO_5020818658" evidence="1">
    <location>
        <begin position="22"/>
        <end position="280"/>
    </location>
</feature>
<feature type="domain" description="Thioredoxin-like fold" evidence="2">
    <location>
        <begin position="119"/>
        <end position="277"/>
    </location>
</feature>
<evidence type="ECO:0000313" key="3">
    <source>
        <dbReference type="EMBL" id="TCK60522.1"/>
    </source>
</evidence>
<evidence type="ECO:0000256" key="1">
    <source>
        <dbReference type="SAM" id="SignalP"/>
    </source>
</evidence>
<dbReference type="RefSeq" id="WP_132873292.1">
    <property type="nucleotide sequence ID" value="NZ_SMGG01000004.1"/>
</dbReference>
<dbReference type="PANTHER" id="PTHR35272:SF3">
    <property type="entry name" value="THIOL:DISULFIDE INTERCHANGE PROTEIN DSBC"/>
    <property type="match status" value="1"/>
</dbReference>